<reference evidence="1 2" key="1">
    <citation type="journal article" date="2019" name="Mol. Ecol. Resour.">
        <title>Chromosome-level genome assembly of Triplophysa tibetana, a fish adapted to the harsh high-altitude environment of the Tibetan Plateau.</title>
        <authorList>
            <person name="Yang X."/>
            <person name="Liu H."/>
            <person name="Ma Z."/>
            <person name="Zou Y."/>
            <person name="Zou M."/>
            <person name="Mao Y."/>
            <person name="Li X."/>
            <person name="Wang H."/>
            <person name="Chen T."/>
            <person name="Wang W."/>
            <person name="Yang R."/>
        </authorList>
    </citation>
    <scope>NUCLEOTIDE SEQUENCE [LARGE SCALE GENOMIC DNA]</scope>
    <source>
        <strain evidence="1">TTIB1903HZAU</strain>
        <tissue evidence="1">Muscle</tissue>
    </source>
</reference>
<accession>A0A5A9MY71</accession>
<sequence length="351" mass="36009">MPCPGGQFQDQRGQRDCKPCPPGFHCISFTQDLSGVSTPIICPKGFFCPTKTQLGNPVPCPRGTYSDSVGLLSAEQCLVCPMGNYCGSDGLSKPSGPCAPGFLCFIQATVPNPIDNSTGTLCPPGAHCLLGLRAGECSAGYYCDWGSSSPEQSLCPAGFYCPTGTPKPLACTSGTFSSIMGNSQRENCEPCPVGFYCQGEGVAEPLLCPPGHFCPSGTSQDTQFPCPPGTSQPLSGAVSTEQCLPCPSGKFCAHHGLSEPTGSCQDGYHCPSGSTSPNGTGNENKSTGNNMCPAGHYCPTGIASPLPCPAGTFSSSPGLSVAEQCEQCPPGLFCEEPAMVHPSEAALCDAG</sequence>
<evidence type="ECO:0000313" key="1">
    <source>
        <dbReference type="EMBL" id="KAA0701966.1"/>
    </source>
</evidence>
<organism evidence="1 2">
    <name type="scientific">Triplophysa tibetana</name>
    <dbReference type="NCBI Taxonomy" id="1572043"/>
    <lineage>
        <taxon>Eukaryota</taxon>
        <taxon>Metazoa</taxon>
        <taxon>Chordata</taxon>
        <taxon>Craniata</taxon>
        <taxon>Vertebrata</taxon>
        <taxon>Euteleostomi</taxon>
        <taxon>Actinopterygii</taxon>
        <taxon>Neopterygii</taxon>
        <taxon>Teleostei</taxon>
        <taxon>Ostariophysi</taxon>
        <taxon>Cypriniformes</taxon>
        <taxon>Nemacheilidae</taxon>
        <taxon>Triplophysa</taxon>
    </lineage>
</organism>
<dbReference type="Gene3D" id="2.10.50.10">
    <property type="entry name" value="Tumor Necrosis Factor Receptor, subunit A, domain 2"/>
    <property type="match status" value="4"/>
</dbReference>
<dbReference type="Proteomes" id="UP000324632">
    <property type="component" value="Chromosome 25"/>
</dbReference>
<dbReference type="EMBL" id="SOYY01000025">
    <property type="protein sequence ID" value="KAA0701966.1"/>
    <property type="molecule type" value="Genomic_DNA"/>
</dbReference>
<dbReference type="PANTHER" id="PTHR46104:SF1">
    <property type="entry name" value="GENE 9195-RELATED"/>
    <property type="match status" value="1"/>
</dbReference>
<comment type="caution">
    <text evidence="1">The sequence shown here is derived from an EMBL/GenBank/DDBJ whole genome shotgun (WGS) entry which is preliminary data.</text>
</comment>
<protein>
    <submittedName>
        <fullName evidence="1">Uncharacterized protein</fullName>
    </submittedName>
</protein>
<dbReference type="AlphaFoldDB" id="A0A5A9MY71"/>
<gene>
    <name evidence="1" type="ORF">E1301_Tti007791</name>
</gene>
<evidence type="ECO:0000313" key="2">
    <source>
        <dbReference type="Proteomes" id="UP000324632"/>
    </source>
</evidence>
<proteinExistence type="predicted"/>
<dbReference type="InterPro" id="IPR009030">
    <property type="entry name" value="Growth_fac_rcpt_cys_sf"/>
</dbReference>
<name>A0A5A9MY71_9TELE</name>
<dbReference type="PANTHER" id="PTHR46104">
    <property type="entry name" value="GENE 9195-RELATED-RELATED"/>
    <property type="match status" value="1"/>
</dbReference>
<dbReference type="SUPFAM" id="SSF57184">
    <property type="entry name" value="Growth factor receptor domain"/>
    <property type="match status" value="2"/>
</dbReference>
<keyword evidence="2" id="KW-1185">Reference proteome</keyword>
<dbReference type="SMART" id="SM01411">
    <property type="entry name" value="Ephrin_rec_like"/>
    <property type="match status" value="5"/>
</dbReference>
<dbReference type="SUPFAM" id="SSF57586">
    <property type="entry name" value="TNF receptor-like"/>
    <property type="match status" value="1"/>
</dbReference>